<evidence type="ECO:0000256" key="1">
    <source>
        <dbReference type="SAM" id="MobiDB-lite"/>
    </source>
</evidence>
<evidence type="ECO:0000313" key="2">
    <source>
        <dbReference type="EMBL" id="GAA2331378.1"/>
    </source>
</evidence>
<gene>
    <name evidence="2" type="primary">cas6e</name>
    <name evidence="2" type="ORF">GCM10010246_13210</name>
</gene>
<keyword evidence="3" id="KW-1185">Reference proteome</keyword>
<accession>A0ABP5SHN5</accession>
<dbReference type="EMBL" id="BAAASD010000004">
    <property type="protein sequence ID" value="GAA2331378.1"/>
    <property type="molecule type" value="Genomic_DNA"/>
</dbReference>
<dbReference type="Pfam" id="PF08798">
    <property type="entry name" value="CRISPR_assoc"/>
    <property type="match status" value="1"/>
</dbReference>
<name>A0ABP5SHN5_9ACTN</name>
<sequence>MPTAMLTRIRLNLAHPTVRRDLADYTALHRTVMRLLPDNLGPHPRRSAGVLFRLERGNRQPLLLVQTRIPPDLTALPHHYGQADTRDLTPMLSALTPGRPVRYRITANPSTRSRRPPGPGDQTLPKHGRVLALDDTDALAWWHRRATQAGLYLHATTSEPKPFRRPDRNQPGPVHRLLQFDGTALITDPAALTDALLTGIGRAKSYGAGLLSLAPA</sequence>
<evidence type="ECO:0000313" key="3">
    <source>
        <dbReference type="Proteomes" id="UP001500253"/>
    </source>
</evidence>
<dbReference type="CDD" id="cd09727">
    <property type="entry name" value="Cas6_I-E"/>
    <property type="match status" value="1"/>
</dbReference>
<reference evidence="3" key="1">
    <citation type="journal article" date="2019" name="Int. J. Syst. Evol. Microbiol.">
        <title>The Global Catalogue of Microorganisms (GCM) 10K type strain sequencing project: providing services to taxonomists for standard genome sequencing and annotation.</title>
        <authorList>
            <consortium name="The Broad Institute Genomics Platform"/>
            <consortium name="The Broad Institute Genome Sequencing Center for Infectious Disease"/>
            <person name="Wu L."/>
            <person name="Ma J."/>
        </authorList>
    </citation>
    <scope>NUCLEOTIDE SEQUENCE [LARGE SCALE GENOMIC DNA]</scope>
    <source>
        <strain evidence="3">JCM 4316</strain>
    </source>
</reference>
<feature type="region of interest" description="Disordered" evidence="1">
    <location>
        <begin position="107"/>
        <end position="127"/>
    </location>
</feature>
<dbReference type="SUPFAM" id="SSF117987">
    <property type="entry name" value="CRISPR-associated protein"/>
    <property type="match status" value="2"/>
</dbReference>
<dbReference type="NCBIfam" id="TIGR01907">
    <property type="entry name" value="casE_Cse3"/>
    <property type="match status" value="1"/>
</dbReference>
<dbReference type="Proteomes" id="UP001500253">
    <property type="component" value="Unassembled WGS sequence"/>
</dbReference>
<dbReference type="SMART" id="SM01101">
    <property type="entry name" value="CRISPR_assoc"/>
    <property type="match status" value="1"/>
</dbReference>
<dbReference type="Gene3D" id="3.30.70.1200">
    <property type="entry name" value="Crispr-associated protein, domain 1"/>
    <property type="match status" value="1"/>
</dbReference>
<dbReference type="Gene3D" id="3.30.70.1210">
    <property type="entry name" value="Crispr-associated protein, domain 2"/>
    <property type="match status" value="1"/>
</dbReference>
<protein>
    <submittedName>
        <fullName evidence="2">Type I-E CRISPR-associated protein Cas6/Cse3/CasE</fullName>
    </submittedName>
</protein>
<proteinExistence type="predicted"/>
<dbReference type="InterPro" id="IPR010179">
    <property type="entry name" value="CRISPR-assoc_prot_Cse3"/>
</dbReference>
<dbReference type="RefSeq" id="WP_346173514.1">
    <property type="nucleotide sequence ID" value="NZ_BAAASD010000004.1"/>
</dbReference>
<comment type="caution">
    <text evidence="2">The sequence shown here is derived from an EMBL/GenBank/DDBJ whole genome shotgun (WGS) entry which is preliminary data.</text>
</comment>
<organism evidence="2 3">
    <name type="scientific">Streptomyces cuspidosporus</name>
    <dbReference type="NCBI Taxonomy" id="66882"/>
    <lineage>
        <taxon>Bacteria</taxon>
        <taxon>Bacillati</taxon>
        <taxon>Actinomycetota</taxon>
        <taxon>Actinomycetes</taxon>
        <taxon>Kitasatosporales</taxon>
        <taxon>Streptomycetaceae</taxon>
        <taxon>Streptomyces</taxon>
    </lineage>
</organism>